<dbReference type="InterPro" id="IPR001902">
    <property type="entry name" value="SLC26A/SulP_fam"/>
</dbReference>
<keyword evidence="4 6" id="KW-0472">Membrane</keyword>
<evidence type="ECO:0000256" key="4">
    <source>
        <dbReference type="ARBA" id="ARBA00023136"/>
    </source>
</evidence>
<dbReference type="InterPro" id="IPR002645">
    <property type="entry name" value="STAS_dom"/>
</dbReference>
<dbReference type="RefSeq" id="XP_058337905.1">
    <property type="nucleotide sequence ID" value="XM_058491340.1"/>
</dbReference>
<dbReference type="GO" id="GO:0016020">
    <property type="term" value="C:membrane"/>
    <property type="evidence" value="ECO:0007669"/>
    <property type="project" value="UniProtKB-SubCell"/>
</dbReference>
<dbReference type="NCBIfam" id="TIGR00815">
    <property type="entry name" value="sulP"/>
    <property type="match status" value="1"/>
</dbReference>
<evidence type="ECO:0000256" key="2">
    <source>
        <dbReference type="ARBA" id="ARBA00022692"/>
    </source>
</evidence>
<keyword evidence="3 6" id="KW-1133">Transmembrane helix</keyword>
<feature type="transmembrane region" description="Helical" evidence="6">
    <location>
        <begin position="311"/>
        <end position="331"/>
    </location>
</feature>
<evidence type="ECO:0000313" key="8">
    <source>
        <dbReference type="EMBL" id="KAJ8652991.1"/>
    </source>
</evidence>
<feature type="transmembrane region" description="Helical" evidence="6">
    <location>
        <begin position="48"/>
        <end position="66"/>
    </location>
</feature>
<evidence type="ECO:0000256" key="5">
    <source>
        <dbReference type="SAM" id="MobiDB-lite"/>
    </source>
</evidence>
<proteinExistence type="predicted"/>
<dbReference type="EMBL" id="JARTCD010000088">
    <property type="protein sequence ID" value="KAJ8652991.1"/>
    <property type="molecule type" value="Genomic_DNA"/>
</dbReference>
<dbReference type="GO" id="GO:0008271">
    <property type="term" value="F:secondary active sulfate transmembrane transporter activity"/>
    <property type="evidence" value="ECO:0007669"/>
    <property type="project" value="InterPro"/>
</dbReference>
<feature type="transmembrane region" description="Helical" evidence="6">
    <location>
        <begin position="210"/>
        <end position="229"/>
    </location>
</feature>
<feature type="region of interest" description="Disordered" evidence="5">
    <location>
        <begin position="626"/>
        <end position="675"/>
    </location>
</feature>
<protein>
    <recommendedName>
        <fullName evidence="7">STAS domain-containing protein</fullName>
    </recommendedName>
</protein>
<dbReference type="PROSITE" id="PS50801">
    <property type="entry name" value="STAS"/>
    <property type="match status" value="1"/>
</dbReference>
<dbReference type="GeneID" id="83218773"/>
<evidence type="ECO:0000259" key="7">
    <source>
        <dbReference type="PROSITE" id="PS50801"/>
    </source>
</evidence>
<feature type="transmembrane region" description="Helical" evidence="6">
    <location>
        <begin position="169"/>
        <end position="190"/>
    </location>
</feature>
<dbReference type="Gene3D" id="3.30.750.24">
    <property type="entry name" value="STAS domain"/>
    <property type="match status" value="1"/>
</dbReference>
<dbReference type="Pfam" id="PF00916">
    <property type="entry name" value="Sulfate_transp"/>
    <property type="match status" value="1"/>
</dbReference>
<dbReference type="InterPro" id="IPR011547">
    <property type="entry name" value="SLC26A/SulP_dom"/>
</dbReference>
<evidence type="ECO:0000256" key="6">
    <source>
        <dbReference type="SAM" id="Phobius"/>
    </source>
</evidence>
<feature type="transmembrane region" description="Helical" evidence="6">
    <location>
        <begin position="409"/>
        <end position="428"/>
    </location>
</feature>
<feature type="compositionally biased region" description="Acidic residues" evidence="5">
    <location>
        <begin position="645"/>
        <end position="659"/>
    </location>
</feature>
<feature type="compositionally biased region" description="Basic and acidic residues" evidence="5">
    <location>
        <begin position="666"/>
        <end position="675"/>
    </location>
</feature>
<evidence type="ECO:0000313" key="9">
    <source>
        <dbReference type="Proteomes" id="UP001234581"/>
    </source>
</evidence>
<dbReference type="Pfam" id="PF01740">
    <property type="entry name" value="STAS"/>
    <property type="match status" value="1"/>
</dbReference>
<accession>A0AAD7UVN9</accession>
<comment type="caution">
    <text evidence="8">The sequence shown here is derived from an EMBL/GenBank/DDBJ whole genome shotgun (WGS) entry which is preliminary data.</text>
</comment>
<gene>
    <name evidence="8" type="ORF">O0I10_011372</name>
</gene>
<reference evidence="8 9" key="1">
    <citation type="submission" date="2023-03" db="EMBL/GenBank/DDBJ databases">
        <title>Genome sequence of Lichtheimia ornata CBS 291.66.</title>
        <authorList>
            <person name="Mohabir J.T."/>
            <person name="Shea T.P."/>
            <person name="Kurbessoian T."/>
            <person name="Berby B."/>
            <person name="Fontaine J."/>
            <person name="Livny J."/>
            <person name="Gnirke A."/>
            <person name="Stajich J.E."/>
            <person name="Cuomo C.A."/>
        </authorList>
    </citation>
    <scope>NUCLEOTIDE SEQUENCE [LARGE SCALE GENOMIC DNA]</scope>
    <source>
        <strain evidence="8">CBS 291.66</strain>
    </source>
</reference>
<feature type="region of interest" description="Disordered" evidence="5">
    <location>
        <begin position="541"/>
        <end position="561"/>
    </location>
</feature>
<organism evidence="8 9">
    <name type="scientific">Lichtheimia ornata</name>
    <dbReference type="NCBI Taxonomy" id="688661"/>
    <lineage>
        <taxon>Eukaryota</taxon>
        <taxon>Fungi</taxon>
        <taxon>Fungi incertae sedis</taxon>
        <taxon>Mucoromycota</taxon>
        <taxon>Mucoromycotina</taxon>
        <taxon>Mucoromycetes</taxon>
        <taxon>Mucorales</taxon>
        <taxon>Lichtheimiaceae</taxon>
        <taxon>Lichtheimia</taxon>
    </lineage>
</organism>
<feature type="transmembrane region" description="Helical" evidence="6">
    <location>
        <begin position="142"/>
        <end position="162"/>
    </location>
</feature>
<evidence type="ECO:0000256" key="1">
    <source>
        <dbReference type="ARBA" id="ARBA00004141"/>
    </source>
</evidence>
<sequence>MSTTVYLDNPPPKYGDQARSFSRHLPSHIKSYFSGCLPIIHWLPQYKWSWATGDLLAAITLGAIVVPQSMAYAKLAGFTPEYGLYSSFVGTALYPFFGTSKDINIGTTAISSLFVGQIFTTIESTPQFTSGEWTLHQFATTMALLSGIILFVVSVLRLGILFRFICQPAIAGFMAGSGLTIVISQLPKILGVHVNNHDVPYMVFGNTLKALPEAKIDALIGILSLVWLYGVKYSCKYLSRRYSKYARPLFYFNIARNIIVLVFTTFLSWLINHFGHLEESPFQILGPVPSGFKLMGVPEIKTDLLGQVTSFLPSMVVLLIMEHCAISTSLGKKSDYRIEVNQEILSIGLTNIFGSFFSAYPSTGSFCRSAVNSKSGVRTPLSNILVAIIVVLALYVFTPAFQFIPTSSLAAVIAHAVTDLIVGPKTWLKFWRLNPSELVIFAAAYIICLVTRIDISVYVPVGLSLIVQLYRSARPKYAILGRLESSPTQFFSATHPTMGHMVHPVAPGVVCFQPQENLVFENSIFFFEKLMDEIKRTTRRGHSQGYDRPWSDTAKPDEKDAEKPMIKAIIMDLTHVDQMDYTAFEEIKEAVLMVERYAGEAVHWYFVLNDSLAVRKSLLLAGFGTQHRRSGKHGPFHSDLNATVNDDDDDDNDVDEDGPPQDGSSDDGKNKTDVVVIEDVRRPPVSRRTTHHSVVPQAGTAGVDGKDTIVVDVFPYFFVTMADAADAVVANHALTQESQIITAPELPDQAHHHSSQLNDEEKKIGQSNAAV</sequence>
<feature type="transmembrane region" description="Helical" evidence="6">
    <location>
        <begin position="440"/>
        <end position="467"/>
    </location>
</feature>
<keyword evidence="9" id="KW-1185">Reference proteome</keyword>
<feature type="region of interest" description="Disordered" evidence="5">
    <location>
        <begin position="748"/>
        <end position="771"/>
    </location>
</feature>
<keyword evidence="2 6" id="KW-0812">Transmembrane</keyword>
<dbReference type="InterPro" id="IPR018045">
    <property type="entry name" value="S04_transporter_CS"/>
</dbReference>
<feature type="domain" description="STAS" evidence="7">
    <location>
        <begin position="507"/>
        <end position="623"/>
    </location>
</feature>
<dbReference type="Proteomes" id="UP001234581">
    <property type="component" value="Unassembled WGS sequence"/>
</dbReference>
<dbReference type="InterPro" id="IPR036513">
    <property type="entry name" value="STAS_dom_sf"/>
</dbReference>
<feature type="transmembrane region" description="Helical" evidence="6">
    <location>
        <begin position="380"/>
        <end position="397"/>
    </location>
</feature>
<comment type="subcellular location">
    <subcellularLocation>
        <location evidence="1">Membrane</location>
        <topology evidence="1">Multi-pass membrane protein</topology>
    </subcellularLocation>
</comment>
<evidence type="ECO:0000256" key="3">
    <source>
        <dbReference type="ARBA" id="ARBA00022989"/>
    </source>
</evidence>
<dbReference type="PANTHER" id="PTHR11814">
    <property type="entry name" value="SULFATE TRANSPORTER"/>
    <property type="match status" value="1"/>
</dbReference>
<feature type="transmembrane region" description="Helical" evidence="6">
    <location>
        <begin position="250"/>
        <end position="271"/>
    </location>
</feature>
<dbReference type="AlphaFoldDB" id="A0AAD7UVN9"/>
<dbReference type="PROSITE" id="PS01130">
    <property type="entry name" value="SLC26A"/>
    <property type="match status" value="1"/>
</dbReference>
<name>A0AAD7UVN9_9FUNG</name>
<feature type="compositionally biased region" description="Basic residues" evidence="5">
    <location>
        <begin position="626"/>
        <end position="635"/>
    </location>
</feature>